<comment type="caution">
    <text evidence="2">The sequence shown here is derived from an EMBL/GenBank/DDBJ whole genome shotgun (WGS) entry which is preliminary data.</text>
</comment>
<accession>A0AAE0CSN0</accession>
<dbReference type="EMBL" id="JANJYI010000001">
    <property type="protein sequence ID" value="KAK2661977.1"/>
    <property type="molecule type" value="Genomic_DNA"/>
</dbReference>
<proteinExistence type="predicted"/>
<name>A0AAE0CSN0_9ROSI</name>
<protein>
    <submittedName>
        <fullName evidence="2">Uncharacterized protein</fullName>
    </submittedName>
</protein>
<keyword evidence="3" id="KW-1185">Reference proteome</keyword>
<dbReference type="PANTHER" id="PTHR30222">
    <property type="entry name" value="SPERMIDINE/PUTRESCINE-BINDING PERIPLASMIC PROTEIN"/>
    <property type="match status" value="1"/>
</dbReference>
<evidence type="ECO:0000256" key="1">
    <source>
        <dbReference type="ARBA" id="ARBA00022729"/>
    </source>
</evidence>
<dbReference type="AlphaFoldDB" id="A0AAE0CSN0"/>
<dbReference type="PANTHER" id="PTHR30222:SF17">
    <property type="entry name" value="SPERMIDINE_PUTRESCINE-BINDING PERIPLASMIC PROTEIN"/>
    <property type="match status" value="1"/>
</dbReference>
<evidence type="ECO:0000313" key="2">
    <source>
        <dbReference type="EMBL" id="KAK2661977.1"/>
    </source>
</evidence>
<reference evidence="2" key="1">
    <citation type="journal article" date="2023" name="Plant J.">
        <title>Genome sequences and population genomics provide insights into the demographic history, inbreeding, and mutation load of two 'living fossil' tree species of Dipteronia.</title>
        <authorList>
            <person name="Feng Y."/>
            <person name="Comes H.P."/>
            <person name="Chen J."/>
            <person name="Zhu S."/>
            <person name="Lu R."/>
            <person name="Zhang X."/>
            <person name="Li P."/>
            <person name="Qiu J."/>
            <person name="Olsen K.M."/>
            <person name="Qiu Y."/>
        </authorList>
    </citation>
    <scope>NUCLEOTIDE SEQUENCE</scope>
    <source>
        <strain evidence="2">KIB01</strain>
    </source>
</reference>
<evidence type="ECO:0000313" key="3">
    <source>
        <dbReference type="Proteomes" id="UP001280121"/>
    </source>
</evidence>
<dbReference type="Proteomes" id="UP001280121">
    <property type="component" value="Unassembled WGS sequence"/>
</dbReference>
<gene>
    <name evidence="2" type="ORF">Ddye_000551</name>
</gene>
<sequence length="119" mass="13469">MGSLFRRSLLLRRSLSPPSRHEDSNVQETEDEELKTAFDNWKSKTYSLTVPLRIVSLQGLIPQSWIKDFMRLQGRRLKLHTNFYGSLEGIFSQLSIPFTKPKGKSTSVVAADLVSVGDS</sequence>
<keyword evidence="1" id="KW-0732">Signal</keyword>
<organism evidence="2 3">
    <name type="scientific">Dipteronia dyeriana</name>
    <dbReference type="NCBI Taxonomy" id="168575"/>
    <lineage>
        <taxon>Eukaryota</taxon>
        <taxon>Viridiplantae</taxon>
        <taxon>Streptophyta</taxon>
        <taxon>Embryophyta</taxon>
        <taxon>Tracheophyta</taxon>
        <taxon>Spermatophyta</taxon>
        <taxon>Magnoliopsida</taxon>
        <taxon>eudicotyledons</taxon>
        <taxon>Gunneridae</taxon>
        <taxon>Pentapetalae</taxon>
        <taxon>rosids</taxon>
        <taxon>malvids</taxon>
        <taxon>Sapindales</taxon>
        <taxon>Sapindaceae</taxon>
        <taxon>Hippocastanoideae</taxon>
        <taxon>Acereae</taxon>
        <taxon>Dipteronia</taxon>
    </lineage>
</organism>